<dbReference type="Proteomes" id="UP001516400">
    <property type="component" value="Unassembled WGS sequence"/>
</dbReference>
<comment type="caution">
    <text evidence="1">The sequence shown here is derived from an EMBL/GenBank/DDBJ whole genome shotgun (WGS) entry which is preliminary data.</text>
</comment>
<evidence type="ECO:0000313" key="1">
    <source>
        <dbReference type="EMBL" id="KAL3277555.1"/>
    </source>
</evidence>
<name>A0ABD2NG90_9CUCU</name>
<gene>
    <name evidence="1" type="ORF">HHI36_012899</name>
</gene>
<proteinExistence type="predicted"/>
<dbReference type="EMBL" id="JABFTP020000103">
    <property type="protein sequence ID" value="KAL3277555.1"/>
    <property type="molecule type" value="Genomic_DNA"/>
</dbReference>
<keyword evidence="2" id="KW-1185">Reference proteome</keyword>
<reference evidence="1 2" key="1">
    <citation type="journal article" date="2021" name="BMC Biol.">
        <title>Horizontally acquired antibacterial genes associated with adaptive radiation of ladybird beetles.</title>
        <authorList>
            <person name="Li H.S."/>
            <person name="Tang X.F."/>
            <person name="Huang Y.H."/>
            <person name="Xu Z.Y."/>
            <person name="Chen M.L."/>
            <person name="Du X.Y."/>
            <person name="Qiu B.Y."/>
            <person name="Chen P.T."/>
            <person name="Zhang W."/>
            <person name="Slipinski A."/>
            <person name="Escalona H.E."/>
            <person name="Waterhouse R.M."/>
            <person name="Zwick A."/>
            <person name="Pang H."/>
        </authorList>
    </citation>
    <scope>NUCLEOTIDE SEQUENCE [LARGE SCALE GENOMIC DNA]</scope>
    <source>
        <strain evidence="1">SYSU2018</strain>
    </source>
</reference>
<organism evidence="1 2">
    <name type="scientific">Cryptolaemus montrouzieri</name>
    <dbReference type="NCBI Taxonomy" id="559131"/>
    <lineage>
        <taxon>Eukaryota</taxon>
        <taxon>Metazoa</taxon>
        <taxon>Ecdysozoa</taxon>
        <taxon>Arthropoda</taxon>
        <taxon>Hexapoda</taxon>
        <taxon>Insecta</taxon>
        <taxon>Pterygota</taxon>
        <taxon>Neoptera</taxon>
        <taxon>Endopterygota</taxon>
        <taxon>Coleoptera</taxon>
        <taxon>Polyphaga</taxon>
        <taxon>Cucujiformia</taxon>
        <taxon>Coccinelloidea</taxon>
        <taxon>Coccinellidae</taxon>
        <taxon>Scymninae</taxon>
        <taxon>Scymnini</taxon>
        <taxon>Cryptolaemus</taxon>
    </lineage>
</organism>
<accession>A0ABD2NG90</accession>
<sequence>MNHFQLRVSLFEEWPILRKKRGIIPSRRKWVGRDYELLDIIVRIMNATFKVLEPPAETRYIGALKDIREKRVDFCFVRRFRMEDIDGIHLLSTGDLSTLNRNNSKQAFALPFVVIRGMVNPDLYSVTQSANYVILPEPLAYSFAVYMFPDDSPYRGKMLHIYKQKQRTFECIFT</sequence>
<dbReference type="AlphaFoldDB" id="A0ABD2NG90"/>
<evidence type="ECO:0000313" key="2">
    <source>
        <dbReference type="Proteomes" id="UP001516400"/>
    </source>
</evidence>
<protein>
    <submittedName>
        <fullName evidence="1">Uncharacterized protein</fullName>
    </submittedName>
</protein>